<dbReference type="PROSITE" id="PS50023">
    <property type="entry name" value="LIM_DOMAIN_2"/>
    <property type="match status" value="1"/>
</dbReference>
<evidence type="ECO:0000256" key="1">
    <source>
        <dbReference type="ARBA" id="ARBA00022723"/>
    </source>
</evidence>
<dbReference type="EMBL" id="UYYB01002068">
    <property type="protein sequence ID" value="VDM66112.1"/>
    <property type="molecule type" value="Genomic_DNA"/>
</dbReference>
<dbReference type="GO" id="GO:0045216">
    <property type="term" value="P:cell-cell junction organization"/>
    <property type="evidence" value="ECO:0007669"/>
    <property type="project" value="TreeGrafter"/>
</dbReference>
<sequence length="221" mass="25502">MTLKAFLAVALHTYSHCLGLQAFICFSGRQLIEKEDLLRFNNDFFHAYHFSCTHCRIALTNEARLFDKEWYCPRCFDMRCETCAGCHKPIDKQNERSTLALGKSFHHFRCAKCDEAFMGTKHYERNGKAYCKDDFMMLCGEFCYRCNSFLSGASVNVLGKKWCINCYRCLACDRVLEHRSLSTNFGTFGNCKSLVTERKFSTLICAQCAKNAFVERIFATT</sequence>
<keyword evidence="1 4" id="KW-0479">Metal-binding</keyword>
<keyword evidence="5" id="KW-0732">Signal</keyword>
<dbReference type="AlphaFoldDB" id="A0A3P7KE25"/>
<dbReference type="GO" id="GO:0098609">
    <property type="term" value="P:cell-cell adhesion"/>
    <property type="evidence" value="ECO:0007669"/>
    <property type="project" value="TreeGrafter"/>
</dbReference>
<dbReference type="PANTHER" id="PTHR24210:SF7">
    <property type="entry name" value="LIM DOMAIN-CONTAINING PROTEIN PIN-2"/>
    <property type="match status" value="1"/>
</dbReference>
<evidence type="ECO:0000256" key="2">
    <source>
        <dbReference type="ARBA" id="ARBA00022833"/>
    </source>
</evidence>
<dbReference type="PANTHER" id="PTHR24210">
    <property type="entry name" value="LIM DOMAIN-CONTAINING PROTEIN"/>
    <property type="match status" value="1"/>
</dbReference>
<dbReference type="SUPFAM" id="SSF57716">
    <property type="entry name" value="Glucocorticoid receptor-like (DNA-binding domain)"/>
    <property type="match status" value="1"/>
</dbReference>
<evidence type="ECO:0000256" key="3">
    <source>
        <dbReference type="ARBA" id="ARBA00023038"/>
    </source>
</evidence>
<evidence type="ECO:0000313" key="8">
    <source>
        <dbReference type="Proteomes" id="UP000270094"/>
    </source>
</evidence>
<dbReference type="GO" id="GO:0046872">
    <property type="term" value="F:metal ion binding"/>
    <property type="evidence" value="ECO:0007669"/>
    <property type="project" value="UniProtKB-KW"/>
</dbReference>
<proteinExistence type="predicted"/>
<organism evidence="7 8">
    <name type="scientific">Strongylus vulgaris</name>
    <name type="common">Blood worm</name>
    <dbReference type="NCBI Taxonomy" id="40348"/>
    <lineage>
        <taxon>Eukaryota</taxon>
        <taxon>Metazoa</taxon>
        <taxon>Ecdysozoa</taxon>
        <taxon>Nematoda</taxon>
        <taxon>Chromadorea</taxon>
        <taxon>Rhabditida</taxon>
        <taxon>Rhabditina</taxon>
        <taxon>Rhabditomorpha</taxon>
        <taxon>Strongyloidea</taxon>
        <taxon>Strongylidae</taxon>
        <taxon>Strongylus</taxon>
    </lineage>
</organism>
<accession>A0A3P7KE25</accession>
<dbReference type="Pfam" id="PF00412">
    <property type="entry name" value="LIM"/>
    <property type="match status" value="2"/>
</dbReference>
<keyword evidence="2 4" id="KW-0862">Zinc</keyword>
<name>A0A3P7KE25_STRVU</name>
<dbReference type="SMART" id="SM00132">
    <property type="entry name" value="LIM"/>
    <property type="match status" value="3"/>
</dbReference>
<dbReference type="OrthoDB" id="20689at2759"/>
<feature type="domain" description="LIM zinc-binding" evidence="6">
    <location>
        <begin position="81"/>
        <end position="141"/>
    </location>
</feature>
<feature type="chain" id="PRO_5017954251" description="LIM zinc-binding domain-containing protein" evidence="5">
    <location>
        <begin position="20"/>
        <end position="221"/>
    </location>
</feature>
<protein>
    <recommendedName>
        <fullName evidence="6">LIM zinc-binding domain-containing protein</fullName>
    </recommendedName>
</protein>
<dbReference type="Proteomes" id="UP000270094">
    <property type="component" value="Unassembled WGS sequence"/>
</dbReference>
<feature type="signal peptide" evidence="5">
    <location>
        <begin position="1"/>
        <end position="19"/>
    </location>
</feature>
<dbReference type="GO" id="GO:0005737">
    <property type="term" value="C:cytoplasm"/>
    <property type="evidence" value="ECO:0007669"/>
    <property type="project" value="TreeGrafter"/>
</dbReference>
<evidence type="ECO:0000313" key="7">
    <source>
        <dbReference type="EMBL" id="VDM66112.1"/>
    </source>
</evidence>
<gene>
    <name evidence="7" type="ORF">SVUK_LOCUS1110</name>
</gene>
<keyword evidence="3 4" id="KW-0440">LIM domain</keyword>
<dbReference type="Gene3D" id="2.10.110.10">
    <property type="entry name" value="Cysteine Rich Protein"/>
    <property type="match status" value="3"/>
</dbReference>
<reference evidence="7 8" key="1">
    <citation type="submission" date="2018-11" db="EMBL/GenBank/DDBJ databases">
        <authorList>
            <consortium name="Pathogen Informatics"/>
        </authorList>
    </citation>
    <scope>NUCLEOTIDE SEQUENCE [LARGE SCALE GENOMIC DNA]</scope>
</reference>
<dbReference type="InterPro" id="IPR017351">
    <property type="entry name" value="PINCH-1-4-like"/>
</dbReference>
<evidence type="ECO:0000256" key="4">
    <source>
        <dbReference type="PROSITE-ProRule" id="PRU00125"/>
    </source>
</evidence>
<dbReference type="GO" id="GO:0005911">
    <property type="term" value="C:cell-cell junction"/>
    <property type="evidence" value="ECO:0007669"/>
    <property type="project" value="TreeGrafter"/>
</dbReference>
<dbReference type="InterPro" id="IPR001781">
    <property type="entry name" value="Znf_LIM"/>
</dbReference>
<dbReference type="GO" id="GO:0005925">
    <property type="term" value="C:focal adhesion"/>
    <property type="evidence" value="ECO:0007669"/>
    <property type="project" value="TreeGrafter"/>
</dbReference>
<dbReference type="GO" id="GO:1900026">
    <property type="term" value="P:positive regulation of substrate adhesion-dependent cell spreading"/>
    <property type="evidence" value="ECO:0007669"/>
    <property type="project" value="TreeGrafter"/>
</dbReference>
<dbReference type="GO" id="GO:2001046">
    <property type="term" value="P:positive regulation of integrin-mediated signaling pathway"/>
    <property type="evidence" value="ECO:0007669"/>
    <property type="project" value="TreeGrafter"/>
</dbReference>
<evidence type="ECO:0000256" key="5">
    <source>
        <dbReference type="SAM" id="SignalP"/>
    </source>
</evidence>
<evidence type="ECO:0000259" key="6">
    <source>
        <dbReference type="PROSITE" id="PS50023"/>
    </source>
</evidence>
<keyword evidence="8" id="KW-1185">Reference proteome</keyword>